<dbReference type="PANTHER" id="PTHR48081">
    <property type="entry name" value="AB HYDROLASE SUPERFAMILY PROTEIN C4A8.06C"/>
    <property type="match status" value="1"/>
</dbReference>
<dbReference type="InterPro" id="IPR013094">
    <property type="entry name" value="AB_hydrolase_3"/>
</dbReference>
<dbReference type="Proteomes" id="UP000224607">
    <property type="component" value="Unassembled WGS sequence"/>
</dbReference>
<dbReference type="RefSeq" id="WP_092509859.1">
    <property type="nucleotide sequence ID" value="NZ_CAWNQB010000034.1"/>
</dbReference>
<dbReference type="Proteomes" id="UP000198919">
    <property type="component" value="Unassembled WGS sequence"/>
</dbReference>
<dbReference type="EMBL" id="FORG01000006">
    <property type="protein sequence ID" value="SFJ21650.1"/>
    <property type="molecule type" value="Genomic_DNA"/>
</dbReference>
<evidence type="ECO:0000313" key="6">
    <source>
        <dbReference type="Proteomes" id="UP000224607"/>
    </source>
</evidence>
<dbReference type="Gene3D" id="3.40.50.1820">
    <property type="entry name" value="alpha/beta hydrolase"/>
    <property type="match status" value="1"/>
</dbReference>
<keyword evidence="6" id="KW-1185">Reference proteome</keyword>
<evidence type="ECO:0000313" key="4">
    <source>
        <dbReference type="EMBL" id="SFJ21650.1"/>
    </source>
</evidence>
<feature type="domain" description="Alpha/beta hydrolase fold-3" evidence="2">
    <location>
        <begin position="84"/>
        <end position="286"/>
    </location>
</feature>
<evidence type="ECO:0000256" key="1">
    <source>
        <dbReference type="ARBA" id="ARBA00022801"/>
    </source>
</evidence>
<evidence type="ECO:0000259" key="2">
    <source>
        <dbReference type="Pfam" id="PF07859"/>
    </source>
</evidence>
<dbReference type="OrthoDB" id="9806180at2"/>
<organism evidence="4 5">
    <name type="scientific">Xenorhabdus mauleonii</name>
    <dbReference type="NCBI Taxonomy" id="351675"/>
    <lineage>
        <taxon>Bacteria</taxon>
        <taxon>Pseudomonadati</taxon>
        <taxon>Pseudomonadota</taxon>
        <taxon>Gammaproteobacteria</taxon>
        <taxon>Enterobacterales</taxon>
        <taxon>Morganellaceae</taxon>
        <taxon>Xenorhabdus</taxon>
    </lineage>
</organism>
<reference evidence="3 6" key="3">
    <citation type="journal article" date="2017" name="Nat. Microbiol.">
        <title>Natural product diversity associated with the nematode symbionts Photorhabdus and Xenorhabdus.</title>
        <authorList>
            <person name="Tobias N.J."/>
            <person name="Wolff H."/>
            <person name="Djahanschiri B."/>
            <person name="Grundmann F."/>
            <person name="Kronenwerth M."/>
            <person name="Shi Y.M."/>
            <person name="Simonyi S."/>
            <person name="Grun P."/>
            <person name="Shapiro-Ilan D."/>
            <person name="Pidot S.J."/>
            <person name="Stinear T.P."/>
            <person name="Ebersberger I."/>
            <person name="Bode H.B."/>
        </authorList>
    </citation>
    <scope>NUCLEOTIDE SEQUENCE [LARGE SCALE GENOMIC DNA]</scope>
    <source>
        <strain evidence="3 6">DSM 17908</strain>
    </source>
</reference>
<sequence>MTQYTDSILDYNYACSVAQDPYFYDIGVEYFRETFKAKFARFPVPPNPHLKTTLESFERDGCDIQIKIYKNDTRQKNLNGDTCIIYAHGGGFIGGGFELVDGLCQDFVFDLGVTVIAVDYRGAPEFRHPTGPLDFMAGVQHVRMHAEKYGINPNKIFLSGESSGGCIAVAVPLMLRDKGLLQVAGVISINPVLNTHRWANRQVHDCSKEYQDEMYFFTSHYLGENQDVFPEYASPLLIENVEGMPPTIFFAAKSDPLSVEADQMHKRLKEVGAVTYIHIDEIAIHGSIRARYYYRFARSAYDSLLENIKKIIG</sequence>
<protein>
    <submittedName>
        <fullName evidence="4">Acetyl esterase</fullName>
    </submittedName>
    <submittedName>
        <fullName evidence="3">Thermophilic carboxylesterase Est2</fullName>
    </submittedName>
</protein>
<gene>
    <name evidence="4" type="ORF">SAMN05421680_106168</name>
    <name evidence="3" type="ORF">Xmau_01493</name>
</gene>
<name>A0A1I3PJV4_9GAMM</name>
<dbReference type="InterPro" id="IPR029058">
    <property type="entry name" value="AB_hydrolase_fold"/>
</dbReference>
<dbReference type="InterPro" id="IPR050300">
    <property type="entry name" value="GDXG_lipolytic_enzyme"/>
</dbReference>
<dbReference type="GO" id="GO:0016787">
    <property type="term" value="F:hydrolase activity"/>
    <property type="evidence" value="ECO:0007669"/>
    <property type="project" value="UniProtKB-KW"/>
</dbReference>
<reference evidence="4" key="1">
    <citation type="submission" date="2016-10" db="EMBL/GenBank/DDBJ databases">
        <authorList>
            <person name="de Groot N.N."/>
        </authorList>
    </citation>
    <scope>NUCLEOTIDE SEQUENCE [LARGE SCALE GENOMIC DNA]</scope>
    <source>
        <strain evidence="4">DSM 17908</strain>
    </source>
</reference>
<evidence type="ECO:0000313" key="5">
    <source>
        <dbReference type="Proteomes" id="UP000198919"/>
    </source>
</evidence>
<dbReference type="AlphaFoldDB" id="A0A1I3PJV4"/>
<accession>A0A1I3PJV4</accession>
<keyword evidence="1" id="KW-0378">Hydrolase</keyword>
<dbReference type="PANTHER" id="PTHR48081:SF8">
    <property type="entry name" value="ALPHA_BETA HYDROLASE FOLD-3 DOMAIN-CONTAINING PROTEIN-RELATED"/>
    <property type="match status" value="1"/>
</dbReference>
<dbReference type="EMBL" id="NITY01000004">
    <property type="protein sequence ID" value="PHM44779.1"/>
    <property type="molecule type" value="Genomic_DNA"/>
</dbReference>
<dbReference type="STRING" id="351675.SAMN05421680_106168"/>
<proteinExistence type="predicted"/>
<dbReference type="Pfam" id="PF07859">
    <property type="entry name" value="Abhydrolase_3"/>
    <property type="match status" value="1"/>
</dbReference>
<evidence type="ECO:0000313" key="3">
    <source>
        <dbReference type="EMBL" id="PHM44779.1"/>
    </source>
</evidence>
<dbReference type="SUPFAM" id="SSF53474">
    <property type="entry name" value="alpha/beta-Hydrolases"/>
    <property type="match status" value="1"/>
</dbReference>
<reference evidence="5" key="2">
    <citation type="submission" date="2016-10" db="EMBL/GenBank/DDBJ databases">
        <authorList>
            <person name="Varghese N."/>
            <person name="Submissions S."/>
        </authorList>
    </citation>
    <scope>NUCLEOTIDE SEQUENCE [LARGE SCALE GENOMIC DNA]</scope>
    <source>
        <strain evidence="5">DSM 17908</strain>
    </source>
</reference>